<reference evidence="4" key="1">
    <citation type="submission" date="2015-03" db="EMBL/GenBank/DDBJ databases">
        <title>Luteipulveratus halotolerans sp. nov., a novel actinobacterium (Dermacoccaceae) from Sarawak, Malaysia.</title>
        <authorList>
            <person name="Juboi H."/>
            <person name="Basik A."/>
            <person name="Shamsul S.S."/>
            <person name="Arnold P."/>
            <person name="Schmitt E.K."/>
            <person name="Sanglier J.-J."/>
            <person name="Yeo T."/>
        </authorList>
    </citation>
    <scope>NUCLEOTIDE SEQUENCE [LARGE SCALE GENOMIC DNA]</scope>
    <source>
        <strain evidence="4">C296001</strain>
    </source>
</reference>
<dbReference type="Pfam" id="PF18367">
    <property type="entry name" value="Rv2175c_C"/>
    <property type="match status" value="1"/>
</dbReference>
<dbReference type="InterPro" id="IPR041098">
    <property type="entry name" value="Rv2175c_C"/>
</dbReference>
<evidence type="ECO:0000313" key="3">
    <source>
        <dbReference type="EMBL" id="KNX36960.1"/>
    </source>
</evidence>
<protein>
    <submittedName>
        <fullName evidence="3">Transcriptional regulator</fullName>
    </submittedName>
</protein>
<dbReference type="STRING" id="1631356.VV01_07045"/>
<evidence type="ECO:0000259" key="1">
    <source>
        <dbReference type="Pfam" id="PF18367"/>
    </source>
</evidence>
<sequence>MNDANEQVDRTLEQLVGEWLNVPDLAEALGLSLKQVRQLINDRELLSHRVGERLVVAVPALFVKDGEVLPHLAGTITVLADAGLTDEEALTWLFTPDDTLPVEGAPVHMLVAGRRAEVRKRAQELAF</sequence>
<dbReference type="AlphaFoldDB" id="A0A0L6CHB8"/>
<gene>
    <name evidence="3" type="ORF">VV01_07045</name>
</gene>
<dbReference type="GO" id="GO:0003677">
    <property type="term" value="F:DNA binding"/>
    <property type="evidence" value="ECO:0007669"/>
    <property type="project" value="InterPro"/>
</dbReference>
<name>A0A0L6CHB8_9MICO</name>
<feature type="domain" description="Rv2175c C-terminal" evidence="1">
    <location>
        <begin position="71"/>
        <end position="126"/>
    </location>
</feature>
<dbReference type="Proteomes" id="UP000037397">
    <property type="component" value="Unassembled WGS sequence"/>
</dbReference>
<feature type="domain" description="DNA-binding protein Rv2175c wHTH" evidence="2">
    <location>
        <begin position="18"/>
        <end position="62"/>
    </location>
</feature>
<evidence type="ECO:0000259" key="2">
    <source>
        <dbReference type="Pfam" id="PF21531"/>
    </source>
</evidence>
<keyword evidence="4" id="KW-1185">Reference proteome</keyword>
<organism evidence="3 4">
    <name type="scientific">Luteipulveratus halotolerans</name>
    <dbReference type="NCBI Taxonomy" id="1631356"/>
    <lineage>
        <taxon>Bacteria</taxon>
        <taxon>Bacillati</taxon>
        <taxon>Actinomycetota</taxon>
        <taxon>Actinomycetes</taxon>
        <taxon>Micrococcales</taxon>
        <taxon>Dermacoccaceae</taxon>
        <taxon>Luteipulveratus</taxon>
    </lineage>
</organism>
<evidence type="ECO:0000313" key="4">
    <source>
        <dbReference type="Proteomes" id="UP000037397"/>
    </source>
</evidence>
<proteinExistence type="predicted"/>
<comment type="caution">
    <text evidence="3">The sequence shown here is derived from an EMBL/GenBank/DDBJ whole genome shotgun (WGS) entry which is preliminary data.</text>
</comment>
<dbReference type="Pfam" id="PF21531">
    <property type="entry name" value="Rv2175c_wHTH"/>
    <property type="match status" value="1"/>
</dbReference>
<dbReference type="InterPro" id="IPR048576">
    <property type="entry name" value="Rv2175c_wHTH"/>
</dbReference>
<dbReference type="EMBL" id="LAIR01000002">
    <property type="protein sequence ID" value="KNX36960.1"/>
    <property type="molecule type" value="Genomic_DNA"/>
</dbReference>
<dbReference type="RefSeq" id="WP_050669271.1">
    <property type="nucleotide sequence ID" value="NZ_LAIR01000002.1"/>
</dbReference>
<accession>A0A0L6CHB8</accession>